<reference evidence="2 3" key="1">
    <citation type="submission" date="2019-03" db="EMBL/GenBank/DDBJ databases">
        <title>Genomic Encyclopedia of Archaeal and Bacterial Type Strains, Phase II (KMG-II): from individual species to whole genera.</title>
        <authorList>
            <person name="Goeker M."/>
        </authorList>
    </citation>
    <scope>NUCLEOTIDE SEQUENCE [LARGE SCALE GENOMIC DNA]</scope>
    <source>
        <strain evidence="2 3">DSM 27697</strain>
    </source>
</reference>
<dbReference type="AlphaFoldDB" id="A0A4R1GG64"/>
<dbReference type="EMBL" id="SMFU01000008">
    <property type="protein sequence ID" value="TCK07264.1"/>
    <property type="molecule type" value="Genomic_DNA"/>
</dbReference>
<evidence type="ECO:0000313" key="3">
    <source>
        <dbReference type="Proteomes" id="UP000294546"/>
    </source>
</evidence>
<proteinExistence type="predicted"/>
<evidence type="ECO:0000256" key="1">
    <source>
        <dbReference type="SAM" id="MobiDB-lite"/>
    </source>
</evidence>
<accession>A0A4R1GG64</accession>
<organism evidence="2 3">
    <name type="scientific">Marinobacterium mangrovicola</name>
    <dbReference type="NCBI Taxonomy" id="1476959"/>
    <lineage>
        <taxon>Bacteria</taxon>
        <taxon>Pseudomonadati</taxon>
        <taxon>Pseudomonadota</taxon>
        <taxon>Gammaproteobacteria</taxon>
        <taxon>Oceanospirillales</taxon>
        <taxon>Oceanospirillaceae</taxon>
        <taxon>Marinobacterium</taxon>
    </lineage>
</organism>
<comment type="caution">
    <text evidence="2">The sequence shown here is derived from an EMBL/GenBank/DDBJ whole genome shotgun (WGS) entry which is preliminary data.</text>
</comment>
<sequence>MPTITKVFKAFESGGWAAIKPAPRGRKAGEGSGLSAEQQQQLRERLLEPPVTGLWSREAVATEVARLLGVQVSERAISRLLDEWHLDCPALKVRKPKGVRNTPAHWYRHEYEPLLAWGEQHQASLLLAFCRPARRSPDTFQLSLQTSLRKQLWLESSHWPTESWLIQVLERLIAQKKTPLALCLAGLDLRRADRLWAWLNEHETQIKLIAVPPEVELRSS</sequence>
<name>A0A4R1GG64_9GAMM</name>
<keyword evidence="2" id="KW-0238">DNA-binding</keyword>
<keyword evidence="3" id="KW-1185">Reference proteome</keyword>
<dbReference type="Pfam" id="PF13565">
    <property type="entry name" value="HTH_32"/>
    <property type="match status" value="1"/>
</dbReference>
<feature type="region of interest" description="Disordered" evidence="1">
    <location>
        <begin position="20"/>
        <end position="40"/>
    </location>
</feature>
<gene>
    <name evidence="2" type="ORF">CLV83_2126</name>
</gene>
<dbReference type="GO" id="GO:0003677">
    <property type="term" value="F:DNA binding"/>
    <property type="evidence" value="ECO:0007669"/>
    <property type="project" value="UniProtKB-KW"/>
</dbReference>
<dbReference type="Proteomes" id="UP000294546">
    <property type="component" value="Unassembled WGS sequence"/>
</dbReference>
<evidence type="ECO:0000313" key="2">
    <source>
        <dbReference type="EMBL" id="TCK07264.1"/>
    </source>
</evidence>
<keyword evidence="2" id="KW-0371">Homeobox</keyword>
<protein>
    <submittedName>
        <fullName evidence="2">Homeodomain-containing protein</fullName>
    </submittedName>
</protein>